<dbReference type="GO" id="GO:0004497">
    <property type="term" value="F:monooxygenase activity"/>
    <property type="evidence" value="ECO:0007669"/>
    <property type="project" value="UniProtKB-KW"/>
</dbReference>
<feature type="compositionally biased region" description="Polar residues" evidence="10">
    <location>
        <begin position="205"/>
        <end position="216"/>
    </location>
</feature>
<evidence type="ECO:0000256" key="10">
    <source>
        <dbReference type="SAM" id="MobiDB-lite"/>
    </source>
</evidence>
<feature type="compositionally biased region" description="Low complexity" evidence="10">
    <location>
        <begin position="171"/>
        <end position="185"/>
    </location>
</feature>
<organism evidence="11 12">
    <name type="scientific">Obba rivulosa</name>
    <dbReference type="NCBI Taxonomy" id="1052685"/>
    <lineage>
        <taxon>Eukaryota</taxon>
        <taxon>Fungi</taxon>
        <taxon>Dikarya</taxon>
        <taxon>Basidiomycota</taxon>
        <taxon>Agaricomycotina</taxon>
        <taxon>Agaricomycetes</taxon>
        <taxon>Polyporales</taxon>
        <taxon>Gelatoporiaceae</taxon>
        <taxon>Obba</taxon>
    </lineage>
</organism>
<comment type="cofactor">
    <cofactor evidence="1 9">
        <name>heme</name>
        <dbReference type="ChEBI" id="CHEBI:30413"/>
    </cofactor>
</comment>
<dbReference type="CDD" id="cd11069">
    <property type="entry name" value="CYP_FUM15-like"/>
    <property type="match status" value="1"/>
</dbReference>
<keyword evidence="8" id="KW-0503">Monooxygenase</keyword>
<dbReference type="AlphaFoldDB" id="A0A8E2AZL4"/>
<evidence type="ECO:0000256" key="3">
    <source>
        <dbReference type="ARBA" id="ARBA00010617"/>
    </source>
</evidence>
<evidence type="ECO:0000256" key="5">
    <source>
        <dbReference type="ARBA" id="ARBA00022723"/>
    </source>
</evidence>
<feature type="region of interest" description="Disordered" evidence="10">
    <location>
        <begin position="357"/>
        <end position="380"/>
    </location>
</feature>
<keyword evidence="4 9" id="KW-0349">Heme</keyword>
<feature type="region of interest" description="Disordered" evidence="10">
    <location>
        <begin position="171"/>
        <end position="246"/>
    </location>
</feature>
<dbReference type="Pfam" id="PF00067">
    <property type="entry name" value="p450"/>
    <property type="match status" value="1"/>
</dbReference>
<dbReference type="OrthoDB" id="1470350at2759"/>
<dbReference type="PANTHER" id="PTHR24305">
    <property type="entry name" value="CYTOCHROME P450"/>
    <property type="match status" value="1"/>
</dbReference>
<keyword evidence="6" id="KW-0560">Oxidoreductase</keyword>
<evidence type="ECO:0000256" key="7">
    <source>
        <dbReference type="ARBA" id="ARBA00023004"/>
    </source>
</evidence>
<evidence type="ECO:0000256" key="8">
    <source>
        <dbReference type="ARBA" id="ARBA00023033"/>
    </source>
</evidence>
<dbReference type="InterPro" id="IPR050121">
    <property type="entry name" value="Cytochrome_P450_monoxygenase"/>
</dbReference>
<reference evidence="11 12" key="1">
    <citation type="submission" date="2016-07" db="EMBL/GenBank/DDBJ databases">
        <title>Draft genome of the white-rot fungus Obba rivulosa 3A-2.</title>
        <authorList>
            <consortium name="DOE Joint Genome Institute"/>
            <person name="Miettinen O."/>
            <person name="Riley R."/>
            <person name="Acob R."/>
            <person name="Barry K."/>
            <person name="Cullen D."/>
            <person name="De Vries R."/>
            <person name="Hainaut M."/>
            <person name="Hatakka A."/>
            <person name="Henrissat B."/>
            <person name="Hilden K."/>
            <person name="Kuo R."/>
            <person name="Labutti K."/>
            <person name="Lipzen A."/>
            <person name="Makela M.R."/>
            <person name="Sandor L."/>
            <person name="Spatafora J.W."/>
            <person name="Grigoriev I.V."/>
            <person name="Hibbett D.S."/>
        </authorList>
    </citation>
    <scope>NUCLEOTIDE SEQUENCE [LARGE SCALE GENOMIC DNA]</scope>
    <source>
        <strain evidence="11 12">3A-2</strain>
    </source>
</reference>
<protein>
    <submittedName>
        <fullName evidence="11">Cytochrome P450</fullName>
    </submittedName>
</protein>
<name>A0A8E2AZL4_9APHY</name>
<accession>A0A8E2AZL4</accession>
<dbReference type="SUPFAM" id="SSF48264">
    <property type="entry name" value="Cytochrome P450"/>
    <property type="match status" value="2"/>
</dbReference>
<dbReference type="Proteomes" id="UP000250043">
    <property type="component" value="Unassembled WGS sequence"/>
</dbReference>
<evidence type="ECO:0000256" key="6">
    <source>
        <dbReference type="ARBA" id="ARBA00023002"/>
    </source>
</evidence>
<gene>
    <name evidence="11" type="ORF">OBBRIDRAFT_874705</name>
</gene>
<dbReference type="Gene3D" id="1.10.630.10">
    <property type="entry name" value="Cytochrome P450"/>
    <property type="match status" value="2"/>
</dbReference>
<feature type="binding site" description="axial binding residue" evidence="9">
    <location>
        <position position="587"/>
    </location>
    <ligand>
        <name>heme</name>
        <dbReference type="ChEBI" id="CHEBI:30413"/>
    </ligand>
    <ligandPart>
        <name>Fe</name>
        <dbReference type="ChEBI" id="CHEBI:18248"/>
    </ligandPart>
</feature>
<keyword evidence="7 9" id="KW-0408">Iron</keyword>
<dbReference type="GO" id="GO:0005506">
    <property type="term" value="F:iron ion binding"/>
    <property type="evidence" value="ECO:0007669"/>
    <property type="project" value="InterPro"/>
</dbReference>
<dbReference type="PRINTS" id="PR00385">
    <property type="entry name" value="P450"/>
</dbReference>
<dbReference type="InterPro" id="IPR002403">
    <property type="entry name" value="Cyt_P450_E_grp-IV"/>
</dbReference>
<evidence type="ECO:0000256" key="2">
    <source>
        <dbReference type="ARBA" id="ARBA00005179"/>
    </source>
</evidence>
<comment type="pathway">
    <text evidence="2">Secondary metabolite biosynthesis.</text>
</comment>
<sequence length="652" mass="72000">MSLLLSVSLIVPCYFLVTFLQLLIRNVRSPLRDLRGPPSRSFFMGNLRDMHDQENTNLVARWEAQYGKTFAYRGFVGGCRLLTSDRVAVAHIMGHAYEYPKPDFITDTLANMAAGTEGLLTVDGRVHRKQRKILTPAFSSSNVKHLTPIFWAKAVELRDIWMSFLRPNAAHETSAPSSSKSARYSTGKSQALPSTPSSTISTSIQPNLSSTVSSGSHARLRIPDTIPKSGKEDVFSPDTPVTSSSSPTLTVDVLRWFARATLDIIGEAGFGYQFSSLAAAARSDQGEGTQAENELARAFAVIFDAAHQFHIMTILRIWFPILRVLGRRKGKTEKEARETMRRIGLSLIEERMAAVAAETDAGSNPSGEARSSPPHDSSARLGAAVAGRDLLSVLLRSNLSSNPDQRLSRNEILCQVSSFIAAGHETTASALTWMLYALARAPDVQATLRKHLRSVDASPDAPPSPATLEKVARLPYLECAVRESLRLYAPVCSTMRVATQDDVIPVSAPYLDRHGRLRDSIQIRRGDLITIPFQTMNRSADVWGADAREFRPERWMAHGDGAQKLPGLWSNLMTFGNGNAISGHRACIGYKFALTEIKIFLFILLRDIEFSIDPSIEIEKRINIVTRPLVKSESDKGNQMPLRIRYIPPQSS</sequence>
<evidence type="ECO:0000256" key="9">
    <source>
        <dbReference type="PIRSR" id="PIRSR602403-1"/>
    </source>
</evidence>
<dbReference type="InterPro" id="IPR001128">
    <property type="entry name" value="Cyt_P450"/>
</dbReference>
<keyword evidence="12" id="KW-1185">Reference proteome</keyword>
<comment type="similarity">
    <text evidence="3">Belongs to the cytochrome P450 family.</text>
</comment>
<dbReference type="PRINTS" id="PR00465">
    <property type="entry name" value="EP450IV"/>
</dbReference>
<dbReference type="InterPro" id="IPR036396">
    <property type="entry name" value="Cyt_P450_sf"/>
</dbReference>
<evidence type="ECO:0000256" key="1">
    <source>
        <dbReference type="ARBA" id="ARBA00001971"/>
    </source>
</evidence>
<keyword evidence="5 9" id="KW-0479">Metal-binding</keyword>
<dbReference type="GO" id="GO:0020037">
    <property type="term" value="F:heme binding"/>
    <property type="evidence" value="ECO:0007669"/>
    <property type="project" value="InterPro"/>
</dbReference>
<evidence type="ECO:0000256" key="4">
    <source>
        <dbReference type="ARBA" id="ARBA00022617"/>
    </source>
</evidence>
<feature type="compositionally biased region" description="Low complexity" evidence="10">
    <location>
        <begin position="193"/>
        <end position="204"/>
    </location>
</feature>
<evidence type="ECO:0000313" key="12">
    <source>
        <dbReference type="Proteomes" id="UP000250043"/>
    </source>
</evidence>
<proteinExistence type="inferred from homology"/>
<evidence type="ECO:0000313" key="11">
    <source>
        <dbReference type="EMBL" id="OCH91130.1"/>
    </source>
</evidence>
<feature type="compositionally biased region" description="Low complexity" evidence="10">
    <location>
        <begin position="236"/>
        <end position="246"/>
    </location>
</feature>
<dbReference type="PANTHER" id="PTHR24305:SF166">
    <property type="entry name" value="CYTOCHROME P450 12A4, MITOCHONDRIAL-RELATED"/>
    <property type="match status" value="1"/>
</dbReference>
<dbReference type="EMBL" id="KV722391">
    <property type="protein sequence ID" value="OCH91130.1"/>
    <property type="molecule type" value="Genomic_DNA"/>
</dbReference>
<dbReference type="GO" id="GO:0016705">
    <property type="term" value="F:oxidoreductase activity, acting on paired donors, with incorporation or reduction of molecular oxygen"/>
    <property type="evidence" value="ECO:0007669"/>
    <property type="project" value="InterPro"/>
</dbReference>